<evidence type="ECO:0000256" key="1">
    <source>
        <dbReference type="ARBA" id="ARBA00023002"/>
    </source>
</evidence>
<dbReference type="EMBL" id="VUMG01000001">
    <property type="protein sequence ID" value="MSS44657.1"/>
    <property type="molecule type" value="Genomic_DNA"/>
</dbReference>
<dbReference type="InterPro" id="IPR013328">
    <property type="entry name" value="6PGD_dom2"/>
</dbReference>
<dbReference type="SUPFAM" id="SSF48179">
    <property type="entry name" value="6-phosphogluconate dehydrogenase C-terminal domain-like"/>
    <property type="match status" value="1"/>
</dbReference>
<organism evidence="5 6">
    <name type="scientific">Cutibacterium porci</name>
    <dbReference type="NCBI Taxonomy" id="2605781"/>
    <lineage>
        <taxon>Bacteria</taxon>
        <taxon>Bacillati</taxon>
        <taxon>Actinomycetota</taxon>
        <taxon>Actinomycetes</taxon>
        <taxon>Propionibacteriales</taxon>
        <taxon>Propionibacteriaceae</taxon>
        <taxon>Cutibacterium</taxon>
    </lineage>
</organism>
<keyword evidence="1" id="KW-0560">Oxidoreductase</keyword>
<dbReference type="Proteomes" id="UP000466104">
    <property type="component" value="Unassembled WGS sequence"/>
</dbReference>
<sequence>MKLNLDSLHRSTLANAGIRVPVFDVEKMRRQAHDHPHWMHIGPGNLFRVHIARLAQDIMESGTEQCGIAAVAPRNPQRLDCGLGEHDLLTLGVTSYTDGHTDFGVIASVSEGLAYRRADDFDRICEIACADALQMITLTITEKGYQLNRYDGSFQDAVTEDLGRDPMTDPMSTTMALVAGLLVRRFYAGATPVAVVSCDNFSHNGDKLRTSVLTIAAEWQKRGIIEPEAVTWLSEKVAFPISVIDKITPVPSQSVAERLASMGFEDMAIDAHAGVAGFVNTEPAEYLVIEDCFPNGRPKLEKAGVHFTNRDVCDRFERMKVTTCLNPLHTALAITGVLLRKPTIDDAMKDPSLAGLVHYLGWKEGLPVVSNPGIVDPQEFLREVEEERFPNPFLGDTPSRIATDTSQKIPIRFGETVKSYLNDSTLDIKSLRAIPFVFAAWCRYLMGIADDGKPIDLSPDPLLKDLRSIMDGVHLGNNDPKIIFPILSRADIFGVDLTLTPLADIVGEYFTRLTAAPGAVRSVLDKEFNQS</sequence>
<feature type="domain" description="Mannitol dehydrogenase N-terminal" evidence="3">
    <location>
        <begin position="39"/>
        <end position="302"/>
    </location>
</feature>
<evidence type="ECO:0000313" key="6">
    <source>
        <dbReference type="Proteomes" id="UP000466104"/>
    </source>
</evidence>
<dbReference type="InterPro" id="IPR008927">
    <property type="entry name" value="6-PGluconate_DH-like_C_sf"/>
</dbReference>
<dbReference type="SUPFAM" id="SSF51735">
    <property type="entry name" value="NAD(P)-binding Rossmann-fold domains"/>
    <property type="match status" value="1"/>
</dbReference>
<dbReference type="InterPro" id="IPR013131">
    <property type="entry name" value="Mannitol_DH_N"/>
</dbReference>
<dbReference type="PANTHER" id="PTHR43362:SF1">
    <property type="entry name" value="MANNITOL DEHYDROGENASE 2-RELATED"/>
    <property type="match status" value="1"/>
</dbReference>
<feature type="domain" description="Mannitol dehydrogenase C-terminal" evidence="4">
    <location>
        <begin position="314"/>
        <end position="498"/>
    </location>
</feature>
<dbReference type="Gene3D" id="3.40.50.720">
    <property type="entry name" value="NAD(P)-binding Rossmann-like Domain"/>
    <property type="match status" value="1"/>
</dbReference>
<name>A0A7K0J403_9ACTN</name>
<dbReference type="GO" id="GO:0008926">
    <property type="term" value="F:mannitol-1-phosphate 5-dehydrogenase activity"/>
    <property type="evidence" value="ECO:0007669"/>
    <property type="project" value="UniProtKB-EC"/>
</dbReference>
<evidence type="ECO:0000313" key="5">
    <source>
        <dbReference type="EMBL" id="MSS44657.1"/>
    </source>
</evidence>
<accession>A0A7K0J403</accession>
<dbReference type="InterPro" id="IPR050988">
    <property type="entry name" value="Mannitol_DH/Oxidoreductase"/>
</dbReference>
<dbReference type="Gene3D" id="1.10.1040.10">
    <property type="entry name" value="N-(1-d-carboxylethyl)-l-norvaline Dehydrogenase, domain 2"/>
    <property type="match status" value="1"/>
</dbReference>
<protein>
    <submittedName>
        <fullName evidence="5">Mannitol dehydrogenase family protein</fullName>
    </submittedName>
</protein>
<keyword evidence="6" id="KW-1185">Reference proteome</keyword>
<dbReference type="Pfam" id="PF08125">
    <property type="entry name" value="Mannitol_dh_C"/>
    <property type="match status" value="1"/>
</dbReference>
<evidence type="ECO:0000256" key="2">
    <source>
        <dbReference type="ARBA" id="ARBA00048615"/>
    </source>
</evidence>
<gene>
    <name evidence="5" type="ORF">FYJ43_00955</name>
</gene>
<dbReference type="RefSeq" id="WP_154561171.1">
    <property type="nucleotide sequence ID" value="NZ_VUMG01000001.1"/>
</dbReference>
<comment type="catalytic activity">
    <reaction evidence="2">
        <text>D-mannitol 1-phosphate + NAD(+) = beta-D-fructose 6-phosphate + NADH + H(+)</text>
        <dbReference type="Rhea" id="RHEA:19661"/>
        <dbReference type="ChEBI" id="CHEBI:15378"/>
        <dbReference type="ChEBI" id="CHEBI:57540"/>
        <dbReference type="ChEBI" id="CHEBI:57634"/>
        <dbReference type="ChEBI" id="CHEBI:57945"/>
        <dbReference type="ChEBI" id="CHEBI:61381"/>
        <dbReference type="EC" id="1.1.1.17"/>
    </reaction>
</comment>
<dbReference type="PANTHER" id="PTHR43362">
    <property type="entry name" value="MANNITOL DEHYDROGENASE DSF1-RELATED"/>
    <property type="match status" value="1"/>
</dbReference>
<evidence type="ECO:0000259" key="3">
    <source>
        <dbReference type="Pfam" id="PF01232"/>
    </source>
</evidence>
<dbReference type="InterPro" id="IPR013118">
    <property type="entry name" value="Mannitol_DH_C"/>
</dbReference>
<evidence type="ECO:0000259" key="4">
    <source>
        <dbReference type="Pfam" id="PF08125"/>
    </source>
</evidence>
<dbReference type="Pfam" id="PF01232">
    <property type="entry name" value="Mannitol_dh"/>
    <property type="match status" value="1"/>
</dbReference>
<reference evidence="5 6" key="1">
    <citation type="submission" date="2019-08" db="EMBL/GenBank/DDBJ databases">
        <title>In-depth cultivation of the pig gut microbiome towards novel bacterial diversity and tailored functional studies.</title>
        <authorList>
            <person name="Wylensek D."/>
            <person name="Hitch T.C.A."/>
            <person name="Clavel T."/>
        </authorList>
    </citation>
    <scope>NUCLEOTIDE SEQUENCE [LARGE SCALE GENOMIC DNA]</scope>
    <source>
        <strain evidence="5 6">WCA-380-WT-3A</strain>
    </source>
</reference>
<dbReference type="AlphaFoldDB" id="A0A7K0J403"/>
<dbReference type="InterPro" id="IPR036291">
    <property type="entry name" value="NAD(P)-bd_dom_sf"/>
</dbReference>
<comment type="caution">
    <text evidence="5">The sequence shown here is derived from an EMBL/GenBank/DDBJ whole genome shotgun (WGS) entry which is preliminary data.</text>
</comment>
<proteinExistence type="predicted"/>